<accession>A0AAE0IJL0</accession>
<feature type="chain" id="PRO_5042288348" evidence="6">
    <location>
        <begin position="28"/>
        <end position="349"/>
    </location>
</feature>
<feature type="transmembrane region" description="Helical" evidence="5">
    <location>
        <begin position="234"/>
        <end position="252"/>
    </location>
</feature>
<evidence type="ECO:0000256" key="5">
    <source>
        <dbReference type="SAM" id="Phobius"/>
    </source>
</evidence>
<reference evidence="7" key="1">
    <citation type="journal article" date="2023" name="Mol. Phylogenet. Evol.">
        <title>Genome-scale phylogeny and comparative genomics of the fungal order Sordariales.</title>
        <authorList>
            <person name="Hensen N."/>
            <person name="Bonometti L."/>
            <person name="Westerberg I."/>
            <person name="Brannstrom I.O."/>
            <person name="Guillou S."/>
            <person name="Cros-Aarteil S."/>
            <person name="Calhoun S."/>
            <person name="Haridas S."/>
            <person name="Kuo A."/>
            <person name="Mondo S."/>
            <person name="Pangilinan J."/>
            <person name="Riley R."/>
            <person name="LaButti K."/>
            <person name="Andreopoulos B."/>
            <person name="Lipzen A."/>
            <person name="Chen C."/>
            <person name="Yan M."/>
            <person name="Daum C."/>
            <person name="Ng V."/>
            <person name="Clum A."/>
            <person name="Steindorff A."/>
            <person name="Ohm R.A."/>
            <person name="Martin F."/>
            <person name="Silar P."/>
            <person name="Natvig D.O."/>
            <person name="Lalanne C."/>
            <person name="Gautier V."/>
            <person name="Ament-Velasquez S.L."/>
            <person name="Kruys A."/>
            <person name="Hutchinson M.I."/>
            <person name="Powell A.J."/>
            <person name="Barry K."/>
            <person name="Miller A.N."/>
            <person name="Grigoriev I.V."/>
            <person name="Debuchy R."/>
            <person name="Gladieux P."/>
            <person name="Hiltunen Thoren M."/>
            <person name="Johannesson H."/>
        </authorList>
    </citation>
    <scope>NUCLEOTIDE SEQUENCE</scope>
    <source>
        <strain evidence="7">CBS 118394</strain>
    </source>
</reference>
<dbReference type="GO" id="GO:0005351">
    <property type="term" value="F:carbohydrate:proton symporter activity"/>
    <property type="evidence" value="ECO:0007669"/>
    <property type="project" value="TreeGrafter"/>
</dbReference>
<protein>
    <submittedName>
        <fullName evidence="7">Major facilitator superfamily domain-containing protein</fullName>
    </submittedName>
</protein>
<keyword evidence="2 5" id="KW-0812">Transmembrane</keyword>
<dbReference type="Pfam" id="PF00083">
    <property type="entry name" value="Sugar_tr"/>
    <property type="match status" value="2"/>
</dbReference>
<dbReference type="EMBL" id="JAUEDM010000002">
    <property type="protein sequence ID" value="KAK3326230.1"/>
    <property type="molecule type" value="Genomic_DNA"/>
</dbReference>
<evidence type="ECO:0000313" key="7">
    <source>
        <dbReference type="EMBL" id="KAK3326230.1"/>
    </source>
</evidence>
<keyword evidence="4 5" id="KW-0472">Membrane</keyword>
<name>A0AAE0IJL0_9PEZI</name>
<dbReference type="Proteomes" id="UP001283341">
    <property type="component" value="Unassembled WGS sequence"/>
</dbReference>
<comment type="subcellular location">
    <subcellularLocation>
        <location evidence="1">Membrane</location>
        <topology evidence="1">Multi-pass membrane protein</topology>
    </subcellularLocation>
</comment>
<feature type="transmembrane region" description="Helical" evidence="5">
    <location>
        <begin position="100"/>
        <end position="120"/>
    </location>
</feature>
<gene>
    <name evidence="7" type="ORF">B0H66DRAFT_637538</name>
</gene>
<evidence type="ECO:0000256" key="1">
    <source>
        <dbReference type="ARBA" id="ARBA00004141"/>
    </source>
</evidence>
<evidence type="ECO:0000256" key="6">
    <source>
        <dbReference type="SAM" id="SignalP"/>
    </source>
</evidence>
<evidence type="ECO:0000256" key="2">
    <source>
        <dbReference type="ARBA" id="ARBA00022692"/>
    </source>
</evidence>
<dbReference type="InterPro" id="IPR050360">
    <property type="entry name" value="MFS_Sugar_Transporters"/>
</dbReference>
<evidence type="ECO:0000256" key="4">
    <source>
        <dbReference type="ARBA" id="ARBA00023136"/>
    </source>
</evidence>
<evidence type="ECO:0000313" key="8">
    <source>
        <dbReference type="Proteomes" id="UP001283341"/>
    </source>
</evidence>
<proteinExistence type="predicted"/>
<dbReference type="SUPFAM" id="SSF103473">
    <property type="entry name" value="MFS general substrate transporter"/>
    <property type="match status" value="1"/>
</dbReference>
<dbReference type="InterPro" id="IPR036259">
    <property type="entry name" value="MFS_trans_sf"/>
</dbReference>
<dbReference type="PANTHER" id="PTHR48022">
    <property type="entry name" value="PLASTIDIC GLUCOSE TRANSPORTER 4"/>
    <property type="match status" value="1"/>
</dbReference>
<keyword evidence="3 5" id="KW-1133">Transmembrane helix</keyword>
<feature type="transmembrane region" description="Helical" evidence="5">
    <location>
        <begin position="302"/>
        <end position="323"/>
    </location>
</feature>
<sequence length="349" mass="37536">MVISAEPNTHLLANWKCILICCAMALGSCQYGFDSAAIAGSQAMPGFLQVFGDRDPTAHTGWNIETRSQQLISSTLNIGTIVGVCLAGVFARYFSRRPAIWTAACVSFVGAGIQIGATSAGGLCSTPAHLRAVVSSLFGVWVSFGSMLGTIVNERTASYEGSRLSYQIPLATLYVIPVTLCVLMLFLPESPRLEPEYFIEEFVEMQTGIEEEKALAQSAAFWEMFKGSDLRRTLITIGVVLSHSSSGLWMFIAYSTFFFQTAGINDAFRMSIFFNLASLTGTMGGIYLMYKHLGRRTMMQTGTAAAGLCMFGAALADTIRPGSVESSKAIAAFSIAFNFLLIGFAGTLS</sequence>
<comment type="caution">
    <text evidence="7">The sequence shown here is derived from an EMBL/GenBank/DDBJ whole genome shotgun (WGS) entry which is preliminary data.</text>
</comment>
<feature type="transmembrane region" description="Helical" evidence="5">
    <location>
        <begin position="329"/>
        <end position="348"/>
    </location>
</feature>
<keyword evidence="8" id="KW-1185">Reference proteome</keyword>
<dbReference type="PANTHER" id="PTHR48022:SF10">
    <property type="entry name" value="MAJOR FACILITATOR SUPERFAMILY (MFS) PROFILE DOMAIN-CONTAINING PROTEIN"/>
    <property type="match status" value="1"/>
</dbReference>
<dbReference type="GO" id="GO:0016020">
    <property type="term" value="C:membrane"/>
    <property type="evidence" value="ECO:0007669"/>
    <property type="project" value="UniProtKB-SubCell"/>
</dbReference>
<dbReference type="AlphaFoldDB" id="A0AAE0IJL0"/>
<feature type="transmembrane region" description="Helical" evidence="5">
    <location>
        <begin position="272"/>
        <end position="290"/>
    </location>
</feature>
<keyword evidence="6" id="KW-0732">Signal</keyword>
<feature type="transmembrane region" description="Helical" evidence="5">
    <location>
        <begin position="132"/>
        <end position="152"/>
    </location>
</feature>
<organism evidence="7 8">
    <name type="scientific">Apodospora peruviana</name>
    <dbReference type="NCBI Taxonomy" id="516989"/>
    <lineage>
        <taxon>Eukaryota</taxon>
        <taxon>Fungi</taxon>
        <taxon>Dikarya</taxon>
        <taxon>Ascomycota</taxon>
        <taxon>Pezizomycotina</taxon>
        <taxon>Sordariomycetes</taxon>
        <taxon>Sordariomycetidae</taxon>
        <taxon>Sordariales</taxon>
        <taxon>Lasiosphaeriaceae</taxon>
        <taxon>Apodospora</taxon>
    </lineage>
</organism>
<feature type="transmembrane region" description="Helical" evidence="5">
    <location>
        <begin position="164"/>
        <end position="187"/>
    </location>
</feature>
<feature type="signal peptide" evidence="6">
    <location>
        <begin position="1"/>
        <end position="27"/>
    </location>
</feature>
<evidence type="ECO:0000256" key="3">
    <source>
        <dbReference type="ARBA" id="ARBA00022989"/>
    </source>
</evidence>
<reference evidence="7" key="2">
    <citation type="submission" date="2023-06" db="EMBL/GenBank/DDBJ databases">
        <authorList>
            <consortium name="Lawrence Berkeley National Laboratory"/>
            <person name="Haridas S."/>
            <person name="Hensen N."/>
            <person name="Bonometti L."/>
            <person name="Westerberg I."/>
            <person name="Brannstrom I.O."/>
            <person name="Guillou S."/>
            <person name="Cros-Aarteil S."/>
            <person name="Calhoun S."/>
            <person name="Kuo A."/>
            <person name="Mondo S."/>
            <person name="Pangilinan J."/>
            <person name="Riley R."/>
            <person name="Labutti K."/>
            <person name="Andreopoulos B."/>
            <person name="Lipzen A."/>
            <person name="Chen C."/>
            <person name="Yanf M."/>
            <person name="Daum C."/>
            <person name="Ng V."/>
            <person name="Clum A."/>
            <person name="Steindorff A."/>
            <person name="Ohm R."/>
            <person name="Martin F."/>
            <person name="Silar P."/>
            <person name="Natvig D."/>
            <person name="Lalanne C."/>
            <person name="Gautier V."/>
            <person name="Ament-Velasquez S.L."/>
            <person name="Kruys A."/>
            <person name="Hutchinson M.I."/>
            <person name="Powell A.J."/>
            <person name="Barry K."/>
            <person name="Miller A.N."/>
            <person name="Grigoriev I.V."/>
            <person name="Debuchy R."/>
            <person name="Gladieux P."/>
            <person name="Thoren M.H."/>
            <person name="Johannesson H."/>
        </authorList>
    </citation>
    <scope>NUCLEOTIDE SEQUENCE</scope>
    <source>
        <strain evidence="7">CBS 118394</strain>
    </source>
</reference>
<dbReference type="Gene3D" id="1.20.1250.20">
    <property type="entry name" value="MFS general substrate transporter like domains"/>
    <property type="match status" value="3"/>
</dbReference>
<feature type="transmembrane region" description="Helical" evidence="5">
    <location>
        <begin position="76"/>
        <end position="94"/>
    </location>
</feature>
<dbReference type="InterPro" id="IPR005828">
    <property type="entry name" value="MFS_sugar_transport-like"/>
</dbReference>